<sequence>MLRSTRFRGFLVILLWHLFSNPVSFFLICFISY</sequence>
<reference evidence="1" key="1">
    <citation type="submission" date="2018-02" db="EMBL/GenBank/DDBJ databases">
        <title>Rhizophora mucronata_Transcriptome.</title>
        <authorList>
            <person name="Meera S.P."/>
            <person name="Sreeshan A."/>
            <person name="Augustine A."/>
        </authorList>
    </citation>
    <scope>NUCLEOTIDE SEQUENCE</scope>
    <source>
        <tissue evidence="1">Leaf</tissue>
    </source>
</reference>
<accession>A0A2P2K0S2</accession>
<dbReference type="AlphaFoldDB" id="A0A2P2K0S2"/>
<protein>
    <submittedName>
        <fullName evidence="1">Uncharacterized protein</fullName>
    </submittedName>
</protein>
<organism evidence="1">
    <name type="scientific">Rhizophora mucronata</name>
    <name type="common">Asiatic mangrove</name>
    <dbReference type="NCBI Taxonomy" id="61149"/>
    <lineage>
        <taxon>Eukaryota</taxon>
        <taxon>Viridiplantae</taxon>
        <taxon>Streptophyta</taxon>
        <taxon>Embryophyta</taxon>
        <taxon>Tracheophyta</taxon>
        <taxon>Spermatophyta</taxon>
        <taxon>Magnoliopsida</taxon>
        <taxon>eudicotyledons</taxon>
        <taxon>Gunneridae</taxon>
        <taxon>Pentapetalae</taxon>
        <taxon>rosids</taxon>
        <taxon>fabids</taxon>
        <taxon>Malpighiales</taxon>
        <taxon>Rhizophoraceae</taxon>
        <taxon>Rhizophora</taxon>
    </lineage>
</organism>
<proteinExistence type="predicted"/>
<name>A0A2P2K0S2_RHIMU</name>
<evidence type="ECO:0000313" key="1">
    <source>
        <dbReference type="EMBL" id="MBW99321.1"/>
    </source>
</evidence>
<dbReference type="EMBL" id="GGEC01018838">
    <property type="protein sequence ID" value="MBW99321.1"/>
    <property type="molecule type" value="Transcribed_RNA"/>
</dbReference>